<dbReference type="Gene3D" id="2.60.120.260">
    <property type="entry name" value="Galactose-binding domain-like"/>
    <property type="match status" value="1"/>
</dbReference>
<keyword evidence="3" id="KW-0560">Oxidoreductase</keyword>
<dbReference type="Proteomes" id="UP000196587">
    <property type="component" value="Unassembled WGS sequence"/>
</dbReference>
<accession>A0A1Y4JNG8</accession>
<comment type="caution">
    <text evidence="7">The sequence shown here is derived from an EMBL/GenBank/DDBJ whole genome shotgun (WGS) entry which is preliminary data.</text>
</comment>
<dbReference type="AlphaFoldDB" id="A0A1Y4JNG8"/>
<dbReference type="EMBL" id="NFKE01000006">
    <property type="protein sequence ID" value="OUP34093.1"/>
    <property type="molecule type" value="Genomic_DNA"/>
</dbReference>
<dbReference type="GO" id="GO:0051539">
    <property type="term" value="F:4 iron, 4 sulfur cluster binding"/>
    <property type="evidence" value="ECO:0007669"/>
    <property type="project" value="UniProtKB-KW"/>
</dbReference>
<evidence type="ECO:0000256" key="5">
    <source>
        <dbReference type="ARBA" id="ARBA00023014"/>
    </source>
</evidence>
<dbReference type="Pfam" id="PF12831">
    <property type="entry name" value="FAD_oxidored"/>
    <property type="match status" value="1"/>
</dbReference>
<name>A0A1Y4JNG8_9BACE</name>
<dbReference type="PANTHER" id="PTHR43498">
    <property type="entry name" value="FERREDOXIN:COB-COM HETERODISULFIDE REDUCTASE SUBUNIT A"/>
    <property type="match status" value="1"/>
</dbReference>
<dbReference type="Gene3D" id="3.50.50.60">
    <property type="entry name" value="FAD/NAD(P)-binding domain"/>
    <property type="match status" value="1"/>
</dbReference>
<feature type="signal peptide" evidence="6">
    <location>
        <begin position="1"/>
        <end position="20"/>
    </location>
</feature>
<evidence type="ECO:0000256" key="1">
    <source>
        <dbReference type="ARBA" id="ARBA00022485"/>
    </source>
</evidence>
<protein>
    <submittedName>
        <fullName evidence="7">Pyridine nucleotide-disulfide oxidoreductase</fullName>
    </submittedName>
</protein>
<evidence type="ECO:0000313" key="8">
    <source>
        <dbReference type="Proteomes" id="UP000196587"/>
    </source>
</evidence>
<dbReference type="PANTHER" id="PTHR43498:SF1">
    <property type="entry name" value="COB--COM HETERODISULFIDE REDUCTASE IRON-SULFUR SUBUNIT A"/>
    <property type="match status" value="1"/>
</dbReference>
<sequence length="625" mass="69809">MVKNILVYFCLLFVCLQTRAASVWLEAENFTNKGGWVVDQQFMDLMGSPYLMAHGMGVPVEDASAKVQIPESGAYCVYVRTFNWTSPWHQGEGPGKFRLKVGNKRFSTVLGCEGNEWKWQYAGKVSLKKGETTISLTDMTGFNGRCDAIYLTTDSKEVPPADKVGLEAFRRRMLDLPVSPVMHQSYDLVVIGGGIAGMCAAAAASRLGCKVALVNDRPVLGGNNSSEVRVHLGGHIEIGPNKGLGRMIREFGHSRKGNAQPGEYYEDEKKAAFIAGEKNITLFSNYRAVSVTMDGTRIGSVIIKHVETGEEQSLQAPLFSDCTGDGTIGYLAGADYRIGRESRSEFGEELAPPTADRMTMGASAQWYSEETDKKTSFPEFSYGVDFNDTNCEKVTMGEWKWETGMNFDQISDAERIRDYGLMVVYSNWSFLKNHLKDNGVYKKRSLAWVAYVSGKRESRRLLGDYILKQDDIDKNVFHEDASFATTWSLDLHFPDPENSKKFPGAEFKAATKHIYIHPYAVPYRCLYSRNVENLFMAGRNISVTHVALGTVRVMRTTGMMGEVVGIAASLCKKYQDSPRGVYQHHLAELKEWMQRGVGKESGLPDNQRFNEANELLPVPRALIKR</sequence>
<keyword evidence="5" id="KW-0411">Iron-sulfur</keyword>
<dbReference type="InterPro" id="IPR036188">
    <property type="entry name" value="FAD/NAD-bd_sf"/>
</dbReference>
<evidence type="ECO:0000256" key="4">
    <source>
        <dbReference type="ARBA" id="ARBA00023004"/>
    </source>
</evidence>
<feature type="chain" id="PRO_5012463943" evidence="6">
    <location>
        <begin position="21"/>
        <end position="625"/>
    </location>
</feature>
<dbReference type="GO" id="GO:0046872">
    <property type="term" value="F:metal ion binding"/>
    <property type="evidence" value="ECO:0007669"/>
    <property type="project" value="UniProtKB-KW"/>
</dbReference>
<keyword evidence="2" id="KW-0479">Metal-binding</keyword>
<dbReference type="GO" id="GO:0016491">
    <property type="term" value="F:oxidoreductase activity"/>
    <property type="evidence" value="ECO:0007669"/>
    <property type="project" value="UniProtKB-KW"/>
</dbReference>
<evidence type="ECO:0000256" key="6">
    <source>
        <dbReference type="SAM" id="SignalP"/>
    </source>
</evidence>
<keyword evidence="6" id="KW-0732">Signal</keyword>
<keyword evidence="4" id="KW-0408">Iron</keyword>
<dbReference type="SUPFAM" id="SSF51905">
    <property type="entry name" value="FAD/NAD(P)-binding domain"/>
    <property type="match status" value="1"/>
</dbReference>
<keyword evidence="1" id="KW-0004">4Fe-4S</keyword>
<organism evidence="7 8">
    <name type="scientific">Bacteroides clarus</name>
    <dbReference type="NCBI Taxonomy" id="626929"/>
    <lineage>
        <taxon>Bacteria</taxon>
        <taxon>Pseudomonadati</taxon>
        <taxon>Bacteroidota</taxon>
        <taxon>Bacteroidia</taxon>
        <taxon>Bacteroidales</taxon>
        <taxon>Bacteroidaceae</taxon>
        <taxon>Bacteroides</taxon>
    </lineage>
</organism>
<proteinExistence type="predicted"/>
<evidence type="ECO:0000313" key="7">
    <source>
        <dbReference type="EMBL" id="OUP34093.1"/>
    </source>
</evidence>
<dbReference type="RefSeq" id="WP_087412836.1">
    <property type="nucleotide sequence ID" value="NZ_CALIXP010000082.1"/>
</dbReference>
<evidence type="ECO:0000256" key="2">
    <source>
        <dbReference type="ARBA" id="ARBA00022723"/>
    </source>
</evidence>
<dbReference type="InterPro" id="IPR039650">
    <property type="entry name" value="HdrA-like"/>
</dbReference>
<evidence type="ECO:0000256" key="3">
    <source>
        <dbReference type="ARBA" id="ARBA00023002"/>
    </source>
</evidence>
<reference evidence="8" key="1">
    <citation type="submission" date="2017-04" db="EMBL/GenBank/DDBJ databases">
        <title>Function of individual gut microbiota members based on whole genome sequencing of pure cultures obtained from chicken caecum.</title>
        <authorList>
            <person name="Medvecky M."/>
            <person name="Cejkova D."/>
            <person name="Polansky O."/>
            <person name="Karasova D."/>
            <person name="Kubasova T."/>
            <person name="Cizek A."/>
            <person name="Rychlik I."/>
        </authorList>
    </citation>
    <scope>NUCLEOTIDE SEQUENCE [LARGE SCALE GENOMIC DNA]</scope>
    <source>
        <strain evidence="8">An189</strain>
    </source>
</reference>
<gene>
    <name evidence="7" type="ORF">B5F24_10050</name>
</gene>